<evidence type="ECO:0000313" key="1">
    <source>
        <dbReference type="EMBL" id="RSH80131.1"/>
    </source>
</evidence>
<dbReference type="EMBL" id="RSCD01000036">
    <property type="protein sequence ID" value="RSH80131.1"/>
    <property type="molecule type" value="Genomic_DNA"/>
</dbReference>
<dbReference type="Proteomes" id="UP000279259">
    <property type="component" value="Unassembled WGS sequence"/>
</dbReference>
<keyword evidence="2" id="KW-1185">Reference proteome</keyword>
<sequence>MSSSATTRPDTEIPALRSEDLFLFPSCDTLTGTVNDFPGATERSYLTSRLRPYSNETSVFLLTSDSHNPRSFIRVSRTDRPDSSGTCSYLDVLGPACFTTPESVTEEVLLPPNFTVLSITTGLDKLNDSIMDPKEYTSPELKKLWSTIMSNQGWVAKVITRLQAQTEGASQAARSGSD</sequence>
<evidence type="ECO:0000313" key="2">
    <source>
        <dbReference type="Proteomes" id="UP000279259"/>
    </source>
</evidence>
<dbReference type="AlphaFoldDB" id="A0A427XMK1"/>
<organism evidence="1 2">
    <name type="scientific">Saitozyma podzolica</name>
    <dbReference type="NCBI Taxonomy" id="1890683"/>
    <lineage>
        <taxon>Eukaryota</taxon>
        <taxon>Fungi</taxon>
        <taxon>Dikarya</taxon>
        <taxon>Basidiomycota</taxon>
        <taxon>Agaricomycotina</taxon>
        <taxon>Tremellomycetes</taxon>
        <taxon>Tremellales</taxon>
        <taxon>Trimorphomycetaceae</taxon>
        <taxon>Saitozyma</taxon>
    </lineage>
</organism>
<gene>
    <name evidence="1" type="ORF">EHS25_007236</name>
</gene>
<protein>
    <submittedName>
        <fullName evidence="1">Uncharacterized protein</fullName>
    </submittedName>
</protein>
<comment type="caution">
    <text evidence="1">The sequence shown here is derived from an EMBL/GenBank/DDBJ whole genome shotgun (WGS) entry which is preliminary data.</text>
</comment>
<accession>A0A427XMK1</accession>
<name>A0A427XMK1_9TREE</name>
<proteinExistence type="predicted"/>
<reference evidence="1 2" key="1">
    <citation type="submission" date="2018-11" db="EMBL/GenBank/DDBJ databases">
        <title>Genome sequence of Saitozyma podzolica DSM 27192.</title>
        <authorList>
            <person name="Aliyu H."/>
            <person name="Gorte O."/>
            <person name="Ochsenreither K."/>
        </authorList>
    </citation>
    <scope>NUCLEOTIDE SEQUENCE [LARGE SCALE GENOMIC DNA]</scope>
    <source>
        <strain evidence="1 2">DSM 27192</strain>
    </source>
</reference>